<evidence type="ECO:0000256" key="1">
    <source>
        <dbReference type="SAM" id="MobiDB-lite"/>
    </source>
</evidence>
<accession>A0ABZ1RXB6</accession>
<keyword evidence="3" id="KW-1185">Reference proteome</keyword>
<name>A0ABZ1RXB6_9ACTN</name>
<dbReference type="RefSeq" id="WP_328777587.1">
    <property type="nucleotide sequence ID" value="NZ_CP108057.1"/>
</dbReference>
<reference evidence="2" key="1">
    <citation type="submission" date="2022-10" db="EMBL/GenBank/DDBJ databases">
        <title>The complete genomes of actinobacterial strains from the NBC collection.</title>
        <authorList>
            <person name="Joergensen T.S."/>
            <person name="Alvarez Arevalo M."/>
            <person name="Sterndorff E.B."/>
            <person name="Faurdal D."/>
            <person name="Vuksanovic O."/>
            <person name="Mourched A.-S."/>
            <person name="Charusanti P."/>
            <person name="Shaw S."/>
            <person name="Blin K."/>
            <person name="Weber T."/>
        </authorList>
    </citation>
    <scope>NUCLEOTIDE SEQUENCE</scope>
    <source>
        <strain evidence="2">NBC_00283</strain>
    </source>
</reference>
<feature type="region of interest" description="Disordered" evidence="1">
    <location>
        <begin position="1"/>
        <end position="41"/>
    </location>
</feature>
<dbReference type="Proteomes" id="UP001432075">
    <property type="component" value="Chromosome"/>
</dbReference>
<sequence>MDPHPKAPPTVPLATLPLPRADARSERPAQPPAGHSTSTTERGSFCLALCTCGWRGPARRSRDLARKDATLHTAG</sequence>
<dbReference type="EMBL" id="CP108057">
    <property type="protein sequence ID" value="WUO51135.1"/>
    <property type="molecule type" value="Genomic_DNA"/>
</dbReference>
<evidence type="ECO:0000313" key="2">
    <source>
        <dbReference type="EMBL" id="WUO51135.1"/>
    </source>
</evidence>
<gene>
    <name evidence="2" type="ORF">OHU17_19415</name>
</gene>
<organism evidence="2 3">
    <name type="scientific">Streptomyces goshikiensis</name>
    <dbReference type="NCBI Taxonomy" id="1942"/>
    <lineage>
        <taxon>Bacteria</taxon>
        <taxon>Bacillati</taxon>
        <taxon>Actinomycetota</taxon>
        <taxon>Actinomycetes</taxon>
        <taxon>Kitasatosporales</taxon>
        <taxon>Streptomycetaceae</taxon>
        <taxon>Streptomyces</taxon>
    </lineage>
</organism>
<protein>
    <submittedName>
        <fullName evidence="2">Uncharacterized protein</fullName>
    </submittedName>
</protein>
<evidence type="ECO:0000313" key="3">
    <source>
        <dbReference type="Proteomes" id="UP001432075"/>
    </source>
</evidence>
<proteinExistence type="predicted"/>
<feature type="compositionally biased region" description="Pro residues" evidence="1">
    <location>
        <begin position="1"/>
        <end position="11"/>
    </location>
</feature>